<protein>
    <recommendedName>
        <fullName evidence="4">YbaB/EbfC DNA-binding family protein</fullName>
    </recommendedName>
</protein>
<organism evidence="2 3">
    <name type="scientific">Paractinoplanes tereljensis</name>
    <dbReference type="NCBI Taxonomy" id="571912"/>
    <lineage>
        <taxon>Bacteria</taxon>
        <taxon>Bacillati</taxon>
        <taxon>Actinomycetota</taxon>
        <taxon>Actinomycetes</taxon>
        <taxon>Micromonosporales</taxon>
        <taxon>Micromonosporaceae</taxon>
        <taxon>Paractinoplanes</taxon>
    </lineage>
</organism>
<proteinExistence type="predicted"/>
<evidence type="ECO:0000256" key="1">
    <source>
        <dbReference type="SAM" id="MobiDB-lite"/>
    </source>
</evidence>
<comment type="caution">
    <text evidence="2">The sequence shown here is derived from an EMBL/GenBank/DDBJ whole genome shotgun (WGS) entry which is preliminary data.</text>
</comment>
<dbReference type="EMBL" id="BOMY01000020">
    <property type="protein sequence ID" value="GIF20055.1"/>
    <property type="molecule type" value="Genomic_DNA"/>
</dbReference>
<evidence type="ECO:0000313" key="2">
    <source>
        <dbReference type="EMBL" id="GIF20055.1"/>
    </source>
</evidence>
<feature type="region of interest" description="Disordered" evidence="1">
    <location>
        <begin position="106"/>
        <end position="135"/>
    </location>
</feature>
<evidence type="ECO:0008006" key="4">
    <source>
        <dbReference type="Google" id="ProtNLM"/>
    </source>
</evidence>
<dbReference type="SUPFAM" id="SSF82607">
    <property type="entry name" value="YbaB-like"/>
    <property type="match status" value="1"/>
</dbReference>
<dbReference type="RefSeq" id="WP_203805329.1">
    <property type="nucleotide sequence ID" value="NZ_BOMY01000020.1"/>
</dbReference>
<dbReference type="Gene3D" id="3.30.1310.10">
    <property type="entry name" value="Nucleoid-associated protein YbaB-like domain"/>
    <property type="match status" value="1"/>
</dbReference>
<feature type="compositionally biased region" description="Basic and acidic residues" evidence="1">
    <location>
        <begin position="119"/>
        <end position="135"/>
    </location>
</feature>
<dbReference type="Pfam" id="PF02575">
    <property type="entry name" value="YbaB_DNA_bd"/>
    <property type="match status" value="1"/>
</dbReference>
<keyword evidence="3" id="KW-1185">Reference proteome</keyword>
<dbReference type="InterPro" id="IPR004401">
    <property type="entry name" value="YbaB/EbfC"/>
</dbReference>
<dbReference type="InterPro" id="IPR036894">
    <property type="entry name" value="YbaB-like_sf"/>
</dbReference>
<sequence length="135" mass="14877">MSEVSDTQAFLDPDASREYLRSWKENVDRTAARAAAMTEQLGRLRVSARDGDGLAEVTIDSAGVLVNLELSDRIHRFEPRAVARAVMTALHEARAKAADRAHEIAVETMGPDSLSARTTADRMRQALERPADEDE</sequence>
<gene>
    <name evidence="2" type="ORF">Ate02nite_27850</name>
</gene>
<dbReference type="Proteomes" id="UP000623608">
    <property type="component" value="Unassembled WGS sequence"/>
</dbReference>
<reference evidence="2" key="1">
    <citation type="submission" date="2021-01" db="EMBL/GenBank/DDBJ databases">
        <title>Whole genome shotgun sequence of Actinoplanes tereljensis NBRC 105297.</title>
        <authorList>
            <person name="Komaki H."/>
            <person name="Tamura T."/>
        </authorList>
    </citation>
    <scope>NUCLEOTIDE SEQUENCE</scope>
    <source>
        <strain evidence="2">NBRC 105297</strain>
    </source>
</reference>
<dbReference type="GO" id="GO:0003677">
    <property type="term" value="F:DNA binding"/>
    <property type="evidence" value="ECO:0007669"/>
    <property type="project" value="InterPro"/>
</dbReference>
<dbReference type="AlphaFoldDB" id="A0A919NL06"/>
<name>A0A919NL06_9ACTN</name>
<accession>A0A919NL06</accession>
<evidence type="ECO:0000313" key="3">
    <source>
        <dbReference type="Proteomes" id="UP000623608"/>
    </source>
</evidence>